<organism evidence="1 2">
    <name type="scientific">Steinernema glaseri</name>
    <dbReference type="NCBI Taxonomy" id="37863"/>
    <lineage>
        <taxon>Eukaryota</taxon>
        <taxon>Metazoa</taxon>
        <taxon>Ecdysozoa</taxon>
        <taxon>Nematoda</taxon>
        <taxon>Chromadorea</taxon>
        <taxon>Rhabditida</taxon>
        <taxon>Tylenchina</taxon>
        <taxon>Panagrolaimomorpha</taxon>
        <taxon>Strongyloidoidea</taxon>
        <taxon>Steinernematidae</taxon>
        <taxon>Steinernema</taxon>
    </lineage>
</organism>
<sequence length="325" mass="37756">MDTVTLKFVDSVVELFGKDTLDQLAREVRHRHWKDVVDLHNRKRVYYEVYFRKEEDGIKHVFRNGKAKWMFQQADPSINMRTIRGKGRFTRIVNVSDLTKDRYLFNWDEVETLGEAETSKLLETVAPLIDPASGDFYSGWNSTDCTRWLLTSLCKRVHLQKIIIPYCGQIAYDFLEDQINNSPSLSDVTINGGNWPKSILDLMAKFCLKGCPRKRVNVTLSNGGETLIDSSYIQHLLDLWKENGNLYFDLCSFEHIADKKGLLAVMNKGKVTQEGYKVFSFFQHDTEKSVAVLSNDGYLMRCYTCECDMFEWCLLKNDYPDLHDF</sequence>
<protein>
    <submittedName>
        <fullName evidence="2">FBA_2 domain-containing protein</fullName>
    </submittedName>
</protein>
<reference evidence="2" key="1">
    <citation type="submission" date="2016-11" db="UniProtKB">
        <authorList>
            <consortium name="WormBaseParasite"/>
        </authorList>
    </citation>
    <scope>IDENTIFICATION</scope>
</reference>
<dbReference type="WBParaSite" id="L893_g898.t1">
    <property type="protein sequence ID" value="L893_g898.t1"/>
    <property type="gene ID" value="L893_g898"/>
</dbReference>
<dbReference type="Proteomes" id="UP000095287">
    <property type="component" value="Unplaced"/>
</dbReference>
<proteinExistence type="predicted"/>
<dbReference type="AlphaFoldDB" id="A0A1I8ATR1"/>
<evidence type="ECO:0000313" key="2">
    <source>
        <dbReference type="WBParaSite" id="L893_g898.t1"/>
    </source>
</evidence>
<accession>A0A1I8ATR1</accession>
<evidence type="ECO:0000313" key="1">
    <source>
        <dbReference type="Proteomes" id="UP000095287"/>
    </source>
</evidence>
<name>A0A1I8ATR1_9BILA</name>
<keyword evidence="1" id="KW-1185">Reference proteome</keyword>